<evidence type="ECO:0000256" key="3">
    <source>
        <dbReference type="ARBA" id="ARBA00022695"/>
    </source>
</evidence>
<dbReference type="PANTHER" id="PTHR34388:SF1">
    <property type="entry name" value="DNA POLYMERASE III SUBUNIT DELTA"/>
    <property type="match status" value="1"/>
</dbReference>
<dbReference type="InterPro" id="IPR008921">
    <property type="entry name" value="DNA_pol3_clamp-load_cplx_C"/>
</dbReference>
<keyword evidence="5" id="KW-0239">DNA-directed DNA polymerase</keyword>
<dbReference type="EMBL" id="QQRD01000012">
    <property type="protein sequence ID" value="MXR56954.1"/>
    <property type="molecule type" value="Genomic_DNA"/>
</dbReference>
<dbReference type="AlphaFoldDB" id="A0AAW9XAE8"/>
<protein>
    <recommendedName>
        <fullName evidence="1">DNA-directed DNA polymerase</fullName>
        <ecNumber evidence="1">2.7.7.7</ecNumber>
    </recommendedName>
</protein>
<evidence type="ECO:0000259" key="8">
    <source>
        <dbReference type="Pfam" id="PF21694"/>
    </source>
</evidence>
<dbReference type="InterPro" id="IPR005790">
    <property type="entry name" value="DNA_polIII_delta"/>
</dbReference>
<evidence type="ECO:0000256" key="7">
    <source>
        <dbReference type="ARBA" id="ARBA00049244"/>
    </source>
</evidence>
<dbReference type="GO" id="GO:0003887">
    <property type="term" value="F:DNA-directed DNA polymerase activity"/>
    <property type="evidence" value="ECO:0007669"/>
    <property type="project" value="UniProtKB-KW"/>
</dbReference>
<dbReference type="RefSeq" id="WP_160581432.1">
    <property type="nucleotide sequence ID" value="NZ_QQRC01000010.1"/>
</dbReference>
<dbReference type="SUPFAM" id="SSF48019">
    <property type="entry name" value="post-AAA+ oligomerization domain-like"/>
    <property type="match status" value="1"/>
</dbReference>
<dbReference type="InterPro" id="IPR048466">
    <property type="entry name" value="DNA_pol3_delta-like_C"/>
</dbReference>
<reference evidence="9" key="1">
    <citation type="submission" date="2018-07" db="EMBL/GenBank/DDBJ databases">
        <title>Genetic characterization of Mycoplasma hyopneumoniae, M. hyorhinis and M. flocculare isolates through whole genome sequencing analysis: comparative analysis of sequence types and putative genes involved in virulence.</title>
        <authorList>
            <person name="Fourour S."/>
            <person name="Lucas P."/>
            <person name="Touzain F."/>
            <person name="Tocqueville V."/>
            <person name="Kempf I."/>
            <person name="Marois-Crehan C."/>
        </authorList>
    </citation>
    <scope>NUCLEOTIDE SEQUENCE</scope>
    <source>
        <strain evidence="9">MF22</strain>
    </source>
</reference>
<dbReference type="EC" id="2.7.7.7" evidence="1"/>
<dbReference type="GO" id="GO:0003677">
    <property type="term" value="F:DNA binding"/>
    <property type="evidence" value="ECO:0007669"/>
    <property type="project" value="InterPro"/>
</dbReference>
<evidence type="ECO:0000313" key="10">
    <source>
        <dbReference type="Proteomes" id="UP001193441"/>
    </source>
</evidence>
<dbReference type="Proteomes" id="UP001193441">
    <property type="component" value="Unassembled WGS sequence"/>
</dbReference>
<keyword evidence="3" id="KW-0548">Nucleotidyltransferase</keyword>
<gene>
    <name evidence="9" type="ORF">DR094_03015</name>
</gene>
<name>A0AAW9XAE8_MESFC</name>
<evidence type="ECO:0000256" key="4">
    <source>
        <dbReference type="ARBA" id="ARBA00022705"/>
    </source>
</evidence>
<keyword evidence="2" id="KW-0808">Transferase</keyword>
<dbReference type="GO" id="GO:0009360">
    <property type="term" value="C:DNA polymerase III complex"/>
    <property type="evidence" value="ECO:0007669"/>
    <property type="project" value="TreeGrafter"/>
</dbReference>
<comment type="similarity">
    <text evidence="6">Belongs to the DNA polymerase HolA subunit family.</text>
</comment>
<evidence type="ECO:0000256" key="1">
    <source>
        <dbReference type="ARBA" id="ARBA00012417"/>
    </source>
</evidence>
<dbReference type="PANTHER" id="PTHR34388">
    <property type="entry name" value="DNA POLYMERASE III SUBUNIT DELTA"/>
    <property type="match status" value="1"/>
</dbReference>
<proteinExistence type="inferred from homology"/>
<evidence type="ECO:0000313" key="9">
    <source>
        <dbReference type="EMBL" id="MXR56954.1"/>
    </source>
</evidence>
<feature type="domain" description="DNA polymerase III delta subunit-like C-terminal" evidence="8">
    <location>
        <begin position="193"/>
        <end position="306"/>
    </location>
</feature>
<organism evidence="9 10">
    <name type="scientific">Mesomycoplasma flocculare</name>
    <name type="common">Mycoplasma flocculare</name>
    <dbReference type="NCBI Taxonomy" id="2128"/>
    <lineage>
        <taxon>Bacteria</taxon>
        <taxon>Bacillati</taxon>
        <taxon>Mycoplasmatota</taxon>
        <taxon>Mycoplasmoidales</taxon>
        <taxon>Metamycoplasmataceae</taxon>
        <taxon>Mesomycoplasma</taxon>
    </lineage>
</organism>
<evidence type="ECO:0000256" key="5">
    <source>
        <dbReference type="ARBA" id="ARBA00022932"/>
    </source>
</evidence>
<dbReference type="NCBIfam" id="TIGR01128">
    <property type="entry name" value="holA"/>
    <property type="match status" value="1"/>
</dbReference>
<comment type="catalytic activity">
    <reaction evidence="7">
        <text>DNA(n) + a 2'-deoxyribonucleoside 5'-triphosphate = DNA(n+1) + diphosphate</text>
        <dbReference type="Rhea" id="RHEA:22508"/>
        <dbReference type="Rhea" id="RHEA-COMP:17339"/>
        <dbReference type="Rhea" id="RHEA-COMP:17340"/>
        <dbReference type="ChEBI" id="CHEBI:33019"/>
        <dbReference type="ChEBI" id="CHEBI:61560"/>
        <dbReference type="ChEBI" id="CHEBI:173112"/>
        <dbReference type="EC" id="2.7.7.7"/>
    </reaction>
</comment>
<sequence length="309" mass="35681">MFFVFGSDNYIVQKKISTITKSKNTEVINFFNTDSYEFIKEIITKFSLFENEKTFIFNDFLYFSTESKANQLLISKIKNTKNTIIFKYMLNEKNTLTNIKNSIIYKSFSTISKIIETSEINQKNIVEFIKNELNDLKIGLNPSQIIELESRLPFNGLIIHSELLKLQTLNTPINSELIHNLISDYSTHSTWGFINSFVSLDLKNTLRFYRQKLLEGQSLNLLIGQINAELSLSFFVYLKKKAGLSDLEICNKMGISKFQINKATDLCNKIGIAKLENMIIKLAKLDSQIKKSLVNDKLAFELYILDLIH</sequence>
<comment type="caution">
    <text evidence="9">The sequence shown here is derived from an EMBL/GenBank/DDBJ whole genome shotgun (WGS) entry which is preliminary data.</text>
</comment>
<accession>A0AAW9XAE8</accession>
<evidence type="ECO:0000256" key="2">
    <source>
        <dbReference type="ARBA" id="ARBA00022679"/>
    </source>
</evidence>
<dbReference type="GO" id="GO:0006261">
    <property type="term" value="P:DNA-templated DNA replication"/>
    <property type="evidence" value="ECO:0007669"/>
    <property type="project" value="TreeGrafter"/>
</dbReference>
<dbReference type="Pfam" id="PF21694">
    <property type="entry name" value="DNA_pol3_delta_C"/>
    <property type="match status" value="1"/>
</dbReference>
<keyword evidence="4" id="KW-0235">DNA replication</keyword>
<dbReference type="Gene3D" id="1.20.272.10">
    <property type="match status" value="1"/>
</dbReference>
<evidence type="ECO:0000256" key="6">
    <source>
        <dbReference type="ARBA" id="ARBA00034754"/>
    </source>
</evidence>